<keyword evidence="3" id="KW-1133">Transmembrane helix</keyword>
<keyword evidence="1" id="KW-0479">Metal-binding</keyword>
<dbReference type="PANTHER" id="PTHR22696:SF1">
    <property type="entry name" value="E3 UBIQUITIN-PROTEIN LIGASE RNF26"/>
    <property type="match status" value="1"/>
</dbReference>
<reference evidence="5" key="1">
    <citation type="submission" date="2021-01" db="EMBL/GenBank/DDBJ databases">
        <authorList>
            <person name="Corre E."/>
            <person name="Pelletier E."/>
            <person name="Niang G."/>
            <person name="Scheremetjew M."/>
            <person name="Finn R."/>
            <person name="Kale V."/>
            <person name="Holt S."/>
            <person name="Cochrane G."/>
            <person name="Meng A."/>
            <person name="Brown T."/>
            <person name="Cohen L."/>
        </authorList>
    </citation>
    <scope>NUCLEOTIDE SEQUENCE</scope>
    <source>
        <strain evidence="5">RCC927</strain>
    </source>
</reference>
<feature type="compositionally biased region" description="Basic and acidic residues" evidence="2">
    <location>
        <begin position="512"/>
        <end position="525"/>
    </location>
</feature>
<evidence type="ECO:0000256" key="2">
    <source>
        <dbReference type="SAM" id="MobiDB-lite"/>
    </source>
</evidence>
<evidence type="ECO:0000256" key="1">
    <source>
        <dbReference type="PROSITE-ProRule" id="PRU00175"/>
    </source>
</evidence>
<dbReference type="InterPro" id="IPR001841">
    <property type="entry name" value="Znf_RING"/>
</dbReference>
<dbReference type="Pfam" id="PF13920">
    <property type="entry name" value="zf-C3HC4_3"/>
    <property type="match status" value="1"/>
</dbReference>
<proteinExistence type="predicted"/>
<dbReference type="EMBL" id="HBHY01020442">
    <property type="protein sequence ID" value="CAE0151050.1"/>
    <property type="molecule type" value="Transcribed_RNA"/>
</dbReference>
<dbReference type="GO" id="GO:0016567">
    <property type="term" value="P:protein ubiquitination"/>
    <property type="evidence" value="ECO:0007669"/>
    <property type="project" value="TreeGrafter"/>
</dbReference>
<feature type="transmembrane region" description="Helical" evidence="3">
    <location>
        <begin position="96"/>
        <end position="120"/>
    </location>
</feature>
<feature type="compositionally biased region" description="Gly residues" evidence="2">
    <location>
        <begin position="1"/>
        <end position="11"/>
    </location>
</feature>
<dbReference type="GO" id="GO:0061630">
    <property type="term" value="F:ubiquitin protein ligase activity"/>
    <property type="evidence" value="ECO:0007669"/>
    <property type="project" value="TreeGrafter"/>
</dbReference>
<feature type="compositionally biased region" description="Basic residues" evidence="2">
    <location>
        <begin position="443"/>
        <end position="453"/>
    </location>
</feature>
<evidence type="ECO:0000313" key="5">
    <source>
        <dbReference type="EMBL" id="CAE0151050.1"/>
    </source>
</evidence>
<feature type="transmembrane region" description="Helical" evidence="3">
    <location>
        <begin position="346"/>
        <end position="371"/>
    </location>
</feature>
<dbReference type="Gene3D" id="3.30.40.10">
    <property type="entry name" value="Zinc/RING finger domain, C3HC4 (zinc finger)"/>
    <property type="match status" value="1"/>
</dbReference>
<feature type="transmembrane region" description="Helical" evidence="3">
    <location>
        <begin position="141"/>
        <end position="167"/>
    </location>
</feature>
<protein>
    <recommendedName>
        <fullName evidence="4">RING-type domain-containing protein</fullName>
    </recommendedName>
</protein>
<evidence type="ECO:0000259" key="4">
    <source>
        <dbReference type="PROSITE" id="PS50089"/>
    </source>
</evidence>
<feature type="transmembrane region" description="Helical" evidence="3">
    <location>
        <begin position="383"/>
        <end position="403"/>
    </location>
</feature>
<feature type="region of interest" description="Disordered" evidence="2">
    <location>
        <begin position="434"/>
        <end position="570"/>
    </location>
</feature>
<keyword evidence="1" id="KW-0862">Zinc</keyword>
<accession>A0A7S3C211</accession>
<feature type="domain" description="RING-type" evidence="4">
    <location>
        <begin position="580"/>
        <end position="620"/>
    </location>
</feature>
<dbReference type="PROSITE" id="PS50089">
    <property type="entry name" value="ZF_RING_2"/>
    <property type="match status" value="1"/>
</dbReference>
<feature type="region of interest" description="Disordered" evidence="2">
    <location>
        <begin position="1"/>
        <end position="30"/>
    </location>
</feature>
<keyword evidence="3" id="KW-0472">Membrane</keyword>
<feature type="transmembrane region" description="Helical" evidence="3">
    <location>
        <begin position="259"/>
        <end position="275"/>
    </location>
</feature>
<feature type="transmembrane region" description="Helical" evidence="3">
    <location>
        <begin position="232"/>
        <end position="252"/>
    </location>
</feature>
<name>A0A7S3C211_9VIRI</name>
<feature type="compositionally biased region" description="Gly residues" evidence="2">
    <location>
        <begin position="462"/>
        <end position="472"/>
    </location>
</feature>
<keyword evidence="3" id="KW-0812">Transmembrane</keyword>
<feature type="transmembrane region" description="Helical" evidence="3">
    <location>
        <begin position="312"/>
        <end position="340"/>
    </location>
</feature>
<dbReference type="SUPFAM" id="SSF57850">
    <property type="entry name" value="RING/U-box"/>
    <property type="match status" value="1"/>
</dbReference>
<dbReference type="AlphaFoldDB" id="A0A7S3C211"/>
<organism evidence="5">
    <name type="scientific">Prasinoderma singulare</name>
    <dbReference type="NCBI Taxonomy" id="676789"/>
    <lineage>
        <taxon>Eukaryota</taxon>
        <taxon>Viridiplantae</taxon>
        <taxon>Prasinodermophyta</taxon>
        <taxon>Prasinodermophyceae</taxon>
        <taxon>Prasinodermales</taxon>
        <taxon>Prasinodermaceae</taxon>
        <taxon>Prasinoderma</taxon>
    </lineage>
</organism>
<dbReference type="InterPro" id="IPR013083">
    <property type="entry name" value="Znf_RING/FYVE/PHD"/>
</dbReference>
<dbReference type="PANTHER" id="PTHR22696">
    <property type="entry name" value="E3 UBIQUITIN-PROTEIN LIGASE RNF26"/>
    <property type="match status" value="1"/>
</dbReference>
<gene>
    <name evidence="5" type="ORF">PSIN1315_LOCUS13069</name>
</gene>
<dbReference type="GO" id="GO:0006511">
    <property type="term" value="P:ubiquitin-dependent protein catabolic process"/>
    <property type="evidence" value="ECO:0007669"/>
    <property type="project" value="TreeGrafter"/>
</dbReference>
<keyword evidence="1" id="KW-0863">Zinc-finger</keyword>
<evidence type="ECO:0000256" key="3">
    <source>
        <dbReference type="SAM" id="Phobius"/>
    </source>
</evidence>
<sequence length="631" mass="68446">MVADAGGGGARPHGDTALSSGLRAGAGDSTRQRERDVSMFEALWVHVILHDFARALSPAADASGTRYIECWAIAVVTIAAACRKVRRSWGALGREVLRACAALGLLSFALQALVLAVLWTDRVRVRNGWSAWRTGAERAQLVQSAWLSLMVFCVSNCTTLLILLYHLTVNWAYVEWFLRLPAGARDLVCKMSHVSPELGAIVQRFLCNDSWRAFPEVFVDIAHLLASPAWRLYLGDRAVATVLTAGLLYVLVHVLRARGLVAVQVMVLFLMPSYVDIEQLYGEWNTHFWLTLASWAYLYVRGENAASLMLSFVLPTGVPMSIFMGAAVNLTAAFLLPLFWPVIRPVIRMMLIFTFGLSVGLLLTAFKRVFCALRSATRALRKFILTAIASTLAGVATACHFVRVTIPEYAVTLLWLAGLQPLASLGEPTISSSEAQAAPQAVIRRRRRRRTRTRAAAAGGTEPSGGWPGSVGGADAAVPSSAQPAEPPEENDSQTERAQAAGPPSPTDESDDLSRLPHNADERVLRPATTNLGSAPEVTAPPARASPNLATVSEARREDGIDGRTVSTGGETASHEERECVICLDKPRTHAFLPCMHRCVCADCAVKCMQEGSPHCPLCRSMAIDCRAVWL</sequence>
<dbReference type="GO" id="GO:0008270">
    <property type="term" value="F:zinc ion binding"/>
    <property type="evidence" value="ECO:0007669"/>
    <property type="project" value="UniProtKB-KW"/>
</dbReference>